<feature type="compositionally biased region" description="Acidic residues" evidence="1">
    <location>
        <begin position="179"/>
        <end position="189"/>
    </location>
</feature>
<feature type="compositionally biased region" description="Acidic residues" evidence="1">
    <location>
        <begin position="55"/>
        <end position="68"/>
    </location>
</feature>
<feature type="compositionally biased region" description="Polar residues" evidence="1">
    <location>
        <begin position="98"/>
        <end position="108"/>
    </location>
</feature>
<dbReference type="PANTHER" id="PTHR23099:SF0">
    <property type="entry name" value="GERM CELL NUCLEAR ACIDIC PROTEIN"/>
    <property type="match status" value="1"/>
</dbReference>
<evidence type="ECO:0000313" key="3">
    <source>
        <dbReference type="EMBL" id="GLB36558.1"/>
    </source>
</evidence>
<evidence type="ECO:0000256" key="1">
    <source>
        <dbReference type="SAM" id="MobiDB-lite"/>
    </source>
</evidence>
<dbReference type="PANTHER" id="PTHR23099">
    <property type="entry name" value="TRANSCRIPTIONAL REGULATOR"/>
    <property type="match status" value="1"/>
</dbReference>
<dbReference type="GO" id="GO:0005634">
    <property type="term" value="C:nucleus"/>
    <property type="evidence" value="ECO:0007669"/>
    <property type="project" value="TreeGrafter"/>
</dbReference>
<name>A0A9P3PJF4_LYOSH</name>
<organism evidence="3 4">
    <name type="scientific">Lyophyllum shimeji</name>
    <name type="common">Hon-shimeji</name>
    <name type="synonym">Tricholoma shimeji</name>
    <dbReference type="NCBI Taxonomy" id="47721"/>
    <lineage>
        <taxon>Eukaryota</taxon>
        <taxon>Fungi</taxon>
        <taxon>Dikarya</taxon>
        <taxon>Basidiomycota</taxon>
        <taxon>Agaricomycotina</taxon>
        <taxon>Agaricomycetes</taxon>
        <taxon>Agaricomycetidae</taxon>
        <taxon>Agaricales</taxon>
        <taxon>Tricholomatineae</taxon>
        <taxon>Lyophyllaceae</taxon>
        <taxon>Lyophyllum</taxon>
    </lineage>
</organism>
<evidence type="ECO:0000259" key="2">
    <source>
        <dbReference type="SMART" id="SM00731"/>
    </source>
</evidence>
<dbReference type="EMBL" id="BRPK01000003">
    <property type="protein sequence ID" value="GLB36558.1"/>
    <property type="molecule type" value="Genomic_DNA"/>
</dbReference>
<feature type="domain" description="SprT-like" evidence="2">
    <location>
        <begin position="294"/>
        <end position="451"/>
    </location>
</feature>
<evidence type="ECO:0000313" key="4">
    <source>
        <dbReference type="Proteomes" id="UP001063166"/>
    </source>
</evidence>
<dbReference type="OrthoDB" id="20772at2759"/>
<dbReference type="InterPro" id="IPR006640">
    <property type="entry name" value="SprT-like_domain"/>
</dbReference>
<gene>
    <name evidence="3" type="ORF">LshimejAT787_0308460</name>
</gene>
<reference evidence="3" key="1">
    <citation type="submission" date="2022-07" db="EMBL/GenBank/DDBJ databases">
        <title>The genome of Lyophyllum shimeji provides insight into the initial evolution of ectomycorrhizal fungal genome.</title>
        <authorList>
            <person name="Kobayashi Y."/>
            <person name="Shibata T."/>
            <person name="Hirakawa H."/>
            <person name="Shigenobu S."/>
            <person name="Nishiyama T."/>
            <person name="Yamada A."/>
            <person name="Hasebe M."/>
            <person name="Kawaguchi M."/>
        </authorList>
    </citation>
    <scope>NUCLEOTIDE SEQUENCE</scope>
    <source>
        <strain evidence="3">AT787</strain>
    </source>
</reference>
<feature type="region of interest" description="Disordered" evidence="1">
    <location>
        <begin position="55"/>
        <end position="112"/>
    </location>
</feature>
<dbReference type="Pfam" id="PF10263">
    <property type="entry name" value="SprT-like"/>
    <property type="match status" value="1"/>
</dbReference>
<dbReference type="Proteomes" id="UP001063166">
    <property type="component" value="Unassembled WGS sequence"/>
</dbReference>
<accession>A0A9P3PJF4</accession>
<protein>
    <submittedName>
        <fullName evidence="3">SprT homologue</fullName>
    </submittedName>
</protein>
<sequence>MPNTLSTLTRQAATQYSKATRLSRHYSRLAGEIIPDSEEERRKASVSSVDVIEISSDEDETLAEDASIEEPLSIPGSWPTKHGVSKTGPRLNHEVANFGQSPSANTVKATPRKTYRARRIIFSSSSDDSDSETKVQGAREIIELSDSSPERHTPRNATGRRSRGSERVTSPQVERPLDADEQGTSDEDGAILILDEPRSARRPLRQPSLFQGPDKITEAAAPESKRLVDLFDSSQESDDNLGGTQSTPLGTPTRRKLPVAPSTPVSITKAGTKPKPAPRTGKKAQAAADLLRRQRYAQEFFEELNRTVFKGGLPKDTKLNWSKRLLTTAGKARWHRSREGVQTTEIELAEKILDCDERIRNTLSHEMCHLASWIIDGDPKEGHGRLWKAWTAKVMRKHPEIAITTRHDYEISYTYQWKCQKCGKIYGRFSNSIRVDECVCGACREGKLVPLFNTRTSKTPKTSRMAPTRPRDSPCSILSGTSRTDPGANTLEALVHMIPDSHSDTDAGIAGLTTAMASVTFMV</sequence>
<feature type="region of interest" description="Disordered" evidence="1">
    <location>
        <begin position="125"/>
        <end position="286"/>
    </location>
</feature>
<proteinExistence type="predicted"/>
<dbReference type="SMART" id="SM00731">
    <property type="entry name" value="SprT"/>
    <property type="match status" value="1"/>
</dbReference>
<dbReference type="AlphaFoldDB" id="A0A9P3PJF4"/>
<comment type="caution">
    <text evidence="3">The sequence shown here is derived from an EMBL/GenBank/DDBJ whole genome shotgun (WGS) entry which is preliminary data.</text>
</comment>
<dbReference type="GO" id="GO:0006950">
    <property type="term" value="P:response to stress"/>
    <property type="evidence" value="ECO:0007669"/>
    <property type="project" value="UniProtKB-ARBA"/>
</dbReference>
<keyword evidence="4" id="KW-1185">Reference proteome</keyword>